<dbReference type="PANTHER" id="PTHR34218">
    <property type="entry name" value="PEPTIDASE S45 PENICILLIN AMIDASE"/>
    <property type="match status" value="1"/>
</dbReference>
<dbReference type="MEROPS" id="S45.003"/>
<keyword evidence="8" id="KW-1185">Reference proteome</keyword>
<accession>H8GGU0</accession>
<evidence type="ECO:0000256" key="2">
    <source>
        <dbReference type="ARBA" id="ARBA00022801"/>
    </source>
</evidence>
<evidence type="ECO:0000256" key="3">
    <source>
        <dbReference type="ARBA" id="ARBA00023145"/>
    </source>
</evidence>
<dbReference type="PIRSF" id="PIRSF001227">
    <property type="entry name" value="Pen_acylase"/>
    <property type="match status" value="1"/>
</dbReference>
<comment type="subunit">
    <text evidence="4">Heterodimer of an alpha subunit and a beta subunit processed from the same precursor.</text>
</comment>
<dbReference type="InterPro" id="IPR014395">
    <property type="entry name" value="Pen/GL7ACA/AHL_acylase"/>
</dbReference>
<keyword evidence="6" id="KW-0479">Metal-binding</keyword>
<dbReference type="HOGENOM" id="CLU_011790_0_1_6"/>
<dbReference type="InterPro" id="IPR023343">
    <property type="entry name" value="Penicillin_amidase_dom1"/>
</dbReference>
<dbReference type="Gene3D" id="2.30.120.10">
    <property type="match status" value="1"/>
</dbReference>
<dbReference type="SUPFAM" id="SSF56235">
    <property type="entry name" value="N-terminal nucleophile aminohydrolases (Ntn hydrolases)"/>
    <property type="match status" value="1"/>
</dbReference>
<dbReference type="PANTHER" id="PTHR34218:SF4">
    <property type="entry name" value="ACYL-HOMOSERINE LACTONE ACYLASE QUIP"/>
    <property type="match status" value="1"/>
</dbReference>
<dbReference type="GO" id="GO:0016811">
    <property type="term" value="F:hydrolase activity, acting on carbon-nitrogen (but not peptide) bonds, in linear amides"/>
    <property type="evidence" value="ECO:0007669"/>
    <property type="project" value="InterPro"/>
</dbReference>
<dbReference type="Pfam" id="PF01804">
    <property type="entry name" value="Penicil_amidase"/>
    <property type="match status" value="1"/>
</dbReference>
<evidence type="ECO:0000313" key="7">
    <source>
        <dbReference type="EMBL" id="EIC30053.1"/>
    </source>
</evidence>
<dbReference type="GO" id="GO:0046872">
    <property type="term" value="F:metal ion binding"/>
    <property type="evidence" value="ECO:0007669"/>
    <property type="project" value="UniProtKB-KW"/>
</dbReference>
<evidence type="ECO:0000313" key="8">
    <source>
        <dbReference type="Proteomes" id="UP000005090"/>
    </source>
</evidence>
<evidence type="ECO:0000256" key="5">
    <source>
        <dbReference type="PIRSR" id="PIRSR001227-1"/>
    </source>
</evidence>
<evidence type="ECO:0000256" key="6">
    <source>
        <dbReference type="PIRSR" id="PIRSR001227-2"/>
    </source>
</evidence>
<protein>
    <submittedName>
        <fullName evidence="7">Penicilin amidase</fullName>
    </submittedName>
</protein>
<dbReference type="CDD" id="cd03747">
    <property type="entry name" value="Ntn_PGA_like"/>
    <property type="match status" value="1"/>
</dbReference>
<feature type="binding site" evidence="6">
    <location>
        <position position="331"/>
    </location>
    <ligand>
        <name>Ca(2+)</name>
        <dbReference type="ChEBI" id="CHEBI:29108"/>
    </ligand>
</feature>
<keyword evidence="6" id="KW-0106">Calcium</keyword>
<dbReference type="Proteomes" id="UP000005090">
    <property type="component" value="Chromosome"/>
</dbReference>
<dbReference type="Gene3D" id="1.10.439.10">
    <property type="entry name" value="Penicillin Amidohydrolase, domain 1"/>
    <property type="match status" value="1"/>
</dbReference>
<name>H8GGU0_METAL</name>
<keyword evidence="3" id="KW-0865">Zymogen</keyword>
<feature type="active site" description="Nucleophile" evidence="5">
    <location>
        <position position="256"/>
    </location>
</feature>
<evidence type="ECO:0000256" key="1">
    <source>
        <dbReference type="ARBA" id="ARBA00006586"/>
    </source>
</evidence>
<gene>
    <name evidence="7" type="ORF">Metal_2317</name>
</gene>
<dbReference type="InterPro" id="IPR029055">
    <property type="entry name" value="Ntn_hydrolases_N"/>
</dbReference>
<dbReference type="eggNOG" id="COG2366">
    <property type="taxonomic scope" value="Bacteria"/>
</dbReference>
<comment type="similarity">
    <text evidence="1">Belongs to the peptidase S45 family.</text>
</comment>
<reference evidence="7 8" key="1">
    <citation type="journal article" date="2013" name="Genome Announc.">
        <title>Genome Sequence of the Obligate Gammaproteobacterial Methanotroph Methylomicrobium album Strain BG8.</title>
        <authorList>
            <person name="Kits K.D."/>
            <person name="Kalyuzhnaya M.G."/>
            <person name="Klotz M.G."/>
            <person name="Jetten M.S."/>
            <person name="Op den Camp H.J."/>
            <person name="Vuilleumier S."/>
            <person name="Bringel F."/>
            <person name="Dispirito A.A."/>
            <person name="Murrell J.C."/>
            <person name="Bruce D."/>
            <person name="Cheng J.F."/>
            <person name="Copeland A."/>
            <person name="Goodwin L."/>
            <person name="Hauser L."/>
            <person name="Lajus A."/>
            <person name="Land M.L."/>
            <person name="Lapidus A."/>
            <person name="Lucas S."/>
            <person name="Medigue C."/>
            <person name="Pitluck S."/>
            <person name="Woyke T."/>
            <person name="Zeytun A."/>
            <person name="Stein L.Y."/>
        </authorList>
    </citation>
    <scope>NUCLEOTIDE SEQUENCE [LARGE SCALE GENOMIC DNA]</scope>
    <source>
        <strain evidence="7 8">BG8</strain>
    </source>
</reference>
<dbReference type="GO" id="GO:0017000">
    <property type="term" value="P:antibiotic biosynthetic process"/>
    <property type="evidence" value="ECO:0007669"/>
    <property type="project" value="InterPro"/>
</dbReference>
<comment type="cofactor">
    <cofactor evidence="6">
        <name>Ca(2+)</name>
        <dbReference type="ChEBI" id="CHEBI:29108"/>
    </cofactor>
    <text evidence="6">Binds 1 Ca(2+) ion per dimer.</text>
</comment>
<dbReference type="RefSeq" id="WP_005372412.1">
    <property type="nucleotide sequence ID" value="NZ_CM001475.1"/>
</dbReference>
<sequence length="806" mass="89272">MKSVESLGKPVSSIKNRPIFWWLAGMLAILSGLWLKSSGVRDETLELAGLIQPVEVYRDRFDVPHVYAQSADDAYFALGYLHARERLWQMELSRRAGSGRLAELFGADALEQDRFMRTLGLRRAAEANWARLDPATQASLQAYAKGVNAGIARSRWLPIEFYLTGAPRPEPWRPVDSLTWLKIMAWRLSGNWWEELLNLRLQSRLPAVQLADLFPPYPGDAPQTLPDVSKWYAPVAAQADRLLAQHRDEADKSVGSNNWAVDGSRSVSGKPLLANDPHLPLTAPSTWYFAHLHAPGLNVIGAGLPGVPGILLGRNEQVAWAFTNTNPDSQDVFVERLVPGNPAHYRTPAGEAAFTEFTETLRVKGAPDERLTVRASRHGPLISAADADARLATPPGTVLALSWVGLRADDMTVRFMLNAGRAQNAEQLKAVARDFHSPQQNIVYADAEGRIGFIAAGRVPLRAQGNELRGALPAPGWLAQYDWQGMIPFEQLPQQSGGSGGKIVTANQKITPEDYPHFITSGWALPYRAERISNLLDRRARHDVRSFATLQNDVFNPVAAELMPLLLNVDVEDESSRQVLRSMRDWDYRMAADAAQPLIFAAWLRHLNGILLQDKLGQFYELVGDYNPAFLARVLNNRDGSAGRWCRSGAAAPTPCAGEIRQALQDAVAELRQHYGDEPAQWRWGRAHVSVFANQPLGRLPGLGRFFNVEAESAGGMDTVNVSGYRYDEQTGRYLGESGPAFRAIYDLAEPDNSVFILGTGQSGRPWSPHYRDMTSAWAEGGYLPLTTGRDTIERNAVAHQHWLPE</sequence>
<proteinExistence type="inferred from homology"/>
<dbReference type="InterPro" id="IPR043147">
    <property type="entry name" value="Penicillin_amidase_A-knob"/>
</dbReference>
<organism evidence="7 8">
    <name type="scientific">Methylomicrobium album BG8</name>
    <dbReference type="NCBI Taxonomy" id="686340"/>
    <lineage>
        <taxon>Bacteria</taxon>
        <taxon>Pseudomonadati</taxon>
        <taxon>Pseudomonadota</taxon>
        <taxon>Gammaproteobacteria</taxon>
        <taxon>Methylococcales</taxon>
        <taxon>Methylococcaceae</taxon>
        <taxon>Methylomicrobium</taxon>
    </lineage>
</organism>
<feature type="binding site" evidence="6">
    <location>
        <position position="195"/>
    </location>
    <ligand>
        <name>Ca(2+)</name>
        <dbReference type="ChEBI" id="CHEBI:29108"/>
    </ligand>
</feature>
<keyword evidence="2" id="KW-0378">Hydrolase</keyword>
<feature type="binding site" evidence="6">
    <location>
        <position position="328"/>
    </location>
    <ligand>
        <name>Ca(2+)</name>
        <dbReference type="ChEBI" id="CHEBI:29108"/>
    </ligand>
</feature>
<evidence type="ECO:0000256" key="4">
    <source>
        <dbReference type="ARBA" id="ARBA00038735"/>
    </source>
</evidence>
<dbReference type="Gene3D" id="3.60.20.10">
    <property type="entry name" value="Glutamine Phosphoribosylpyrophosphate, subunit 1, domain 1"/>
    <property type="match status" value="1"/>
</dbReference>
<dbReference type="STRING" id="686340.Metal_2317"/>
<dbReference type="AlphaFoldDB" id="H8GGU0"/>
<dbReference type="InterPro" id="IPR043146">
    <property type="entry name" value="Penicillin_amidase_N_B-knob"/>
</dbReference>
<dbReference type="EMBL" id="CM001475">
    <property type="protein sequence ID" value="EIC30053.1"/>
    <property type="molecule type" value="Genomic_DNA"/>
</dbReference>
<dbReference type="InterPro" id="IPR002692">
    <property type="entry name" value="S45"/>
</dbReference>
<dbReference type="Gene3D" id="1.10.1400.10">
    <property type="match status" value="1"/>
</dbReference>